<protein>
    <recommendedName>
        <fullName evidence="3">Septin-type G domain-containing protein</fullName>
    </recommendedName>
</protein>
<dbReference type="STRING" id="205130.ENSMAMP00000017136"/>
<dbReference type="Pfam" id="PF00735">
    <property type="entry name" value="Septin"/>
    <property type="match status" value="1"/>
</dbReference>
<dbReference type="PANTHER" id="PTHR32046:SF11">
    <property type="entry name" value="IMMUNE-ASSOCIATED NUCLEOTIDE-BINDING PROTEIN 10-LIKE"/>
    <property type="match status" value="1"/>
</dbReference>
<dbReference type="InterPro" id="IPR025662">
    <property type="entry name" value="Sigma_54_int_dom_ATP-bd_1"/>
</dbReference>
<dbReference type="InParanoid" id="A0A3Q3M3C5"/>
<dbReference type="InterPro" id="IPR030379">
    <property type="entry name" value="G_SEPTIN_dom"/>
</dbReference>
<reference evidence="4" key="2">
    <citation type="submission" date="2025-09" db="UniProtKB">
        <authorList>
            <consortium name="Ensembl"/>
        </authorList>
    </citation>
    <scope>IDENTIFICATION</scope>
</reference>
<feature type="coiled-coil region" evidence="2">
    <location>
        <begin position="318"/>
        <end position="355"/>
    </location>
</feature>
<keyword evidence="2" id="KW-0175">Coiled coil</keyword>
<evidence type="ECO:0000256" key="2">
    <source>
        <dbReference type="SAM" id="Coils"/>
    </source>
</evidence>
<reference evidence="4" key="1">
    <citation type="submission" date="2025-08" db="UniProtKB">
        <authorList>
            <consortium name="Ensembl"/>
        </authorList>
    </citation>
    <scope>IDENTIFICATION</scope>
</reference>
<dbReference type="Ensembl" id="ENSMAMT00000017599.2">
    <property type="protein sequence ID" value="ENSMAMP00000017136.1"/>
    <property type="gene ID" value="ENSMAMG00000011609.2"/>
</dbReference>
<dbReference type="Proteomes" id="UP000261640">
    <property type="component" value="Unplaced"/>
</dbReference>
<dbReference type="Gene3D" id="3.40.50.300">
    <property type="entry name" value="P-loop containing nucleotide triphosphate hydrolases"/>
    <property type="match status" value="1"/>
</dbReference>
<dbReference type="InterPro" id="IPR027417">
    <property type="entry name" value="P-loop_NTPase"/>
</dbReference>
<dbReference type="GO" id="GO:0005525">
    <property type="term" value="F:GTP binding"/>
    <property type="evidence" value="ECO:0007669"/>
    <property type="project" value="UniProtKB-KW"/>
</dbReference>
<name>A0A3Q3M3C5_9TELE</name>
<proteinExistence type="inferred from homology"/>
<keyword evidence="1" id="KW-0547">Nucleotide-binding</keyword>
<dbReference type="AlphaFoldDB" id="A0A3Q3M3C5"/>
<dbReference type="PROSITE" id="PS00675">
    <property type="entry name" value="SIGMA54_INTERACT_1"/>
    <property type="match status" value="1"/>
</dbReference>
<dbReference type="GeneTree" id="ENSGT00500000044904"/>
<keyword evidence="5" id="KW-1185">Reference proteome</keyword>
<evidence type="ECO:0000256" key="1">
    <source>
        <dbReference type="RuleBase" id="RU004560"/>
    </source>
</evidence>
<sequence>MQRELNYKDTISLILPAGITMATQISTSSSKYKNLISKSSLLRSGSPAVYQLRPQEQKFGTLTRKTVGEKNQKKTNKTILLVGESGAGKSTLINSLFNYTIGVKFDHNIWFETVEKENRSQTESQTSDVIVYEIFGFEGETLPYSLTIIDTPGFGDTRGIEHDVTISQRLLDLFRSEDGVHELNAVGLVMKATDNRLSDRLMYVFNSVTSLFGKDLENKIVALITHSDGRKPQNALQALETAKIICARNEKNQPVHFVFNNCQNEERTEEDDFGLDTAWRVTDRGMNQFTNFLEQCEPQRLTKTVKVLNLHIRLTACIQNLQDRIKLIELKQTEIKQTQEALKKHEEEMKENEKFTIEVNEVYKDKEPIDGGMWLGFYEAAVTCFVCEENCHYPGCTVAWSPKSCEVMKGGHCTSCSGKCPVSDHVKEKWIYVTKTVKVKKTLQDVKYKYEKNLSQREMKMSLLETLGREMRNLTAVKNQLLDEAYQHVVSLEQIALNVASVSTYVHLDFLIQGMKEKGDTEKVRKLEEMERRVDKRTKGALEYMWGKLTVAGEAVKGVFTKVSKKPDQSSV</sequence>
<organism evidence="4 5">
    <name type="scientific">Mastacembelus armatus</name>
    <name type="common">zig-zag eel</name>
    <dbReference type="NCBI Taxonomy" id="205130"/>
    <lineage>
        <taxon>Eukaryota</taxon>
        <taxon>Metazoa</taxon>
        <taxon>Chordata</taxon>
        <taxon>Craniata</taxon>
        <taxon>Vertebrata</taxon>
        <taxon>Euteleostomi</taxon>
        <taxon>Actinopterygii</taxon>
        <taxon>Neopterygii</taxon>
        <taxon>Teleostei</taxon>
        <taxon>Neoteleostei</taxon>
        <taxon>Acanthomorphata</taxon>
        <taxon>Anabantaria</taxon>
        <taxon>Synbranchiformes</taxon>
        <taxon>Mastacembelidae</taxon>
        <taxon>Mastacembelus</taxon>
    </lineage>
</organism>
<dbReference type="SUPFAM" id="SSF52540">
    <property type="entry name" value="P-loop containing nucleoside triphosphate hydrolases"/>
    <property type="match status" value="1"/>
</dbReference>
<feature type="domain" description="Septin-type G" evidence="3">
    <location>
        <begin position="76"/>
        <end position="157"/>
    </location>
</feature>
<evidence type="ECO:0000259" key="3">
    <source>
        <dbReference type="Pfam" id="PF00735"/>
    </source>
</evidence>
<keyword evidence="1" id="KW-0342">GTP-binding</keyword>
<accession>A0A3Q3M3C5</accession>
<dbReference type="PANTHER" id="PTHR32046">
    <property type="entry name" value="G DOMAIN-CONTAINING PROTEIN"/>
    <property type="match status" value="1"/>
</dbReference>
<evidence type="ECO:0000313" key="5">
    <source>
        <dbReference type="Proteomes" id="UP000261640"/>
    </source>
</evidence>
<evidence type="ECO:0000313" key="4">
    <source>
        <dbReference type="Ensembl" id="ENSMAMP00000017136.1"/>
    </source>
</evidence>
<dbReference type="FunCoup" id="A0A3Q3M3C5">
    <property type="interactions" value="10"/>
</dbReference>
<comment type="similarity">
    <text evidence="1">Belongs to the TRAFAC class TrmE-Era-EngA-EngB-Septin-like GTPase superfamily. Septin GTPase family.</text>
</comment>